<keyword evidence="2" id="KW-1185">Reference proteome</keyword>
<dbReference type="Proteomes" id="UP001202289">
    <property type="component" value="Unassembled WGS sequence"/>
</dbReference>
<reference evidence="1" key="1">
    <citation type="submission" date="2022-05" db="EMBL/GenBank/DDBJ databases">
        <title>Comparative Genomics of Spacecraft Associated Microbes.</title>
        <authorList>
            <person name="Tran M.T."/>
            <person name="Wright A."/>
            <person name="Seuylemezian A."/>
            <person name="Eisen J."/>
            <person name="Coil D."/>
        </authorList>
    </citation>
    <scope>NUCLEOTIDE SEQUENCE</scope>
    <source>
        <strain evidence="1">FAIRING 10M-2.2</strain>
    </source>
</reference>
<gene>
    <name evidence="1" type="ORF">M3215_12465</name>
</gene>
<accession>A0ACC6A6T9</accession>
<sequence>MAQDNAVFVLKKLQELLKKKGKMKNTEEEFRKISKKFHMKFEEVLDLYNKMFLFQMDIEKFGGFEVYEQSDIAWLKSELALLQGVYQFCQQNGMNILEISDCLSKEKLQLFLKTPSQLQNTYYKLRKEEIGLENIKKQKPGRKRKTTFIKQLPFHKEEYKKEVKIKEESPKIDNNLVTVLSGIVDNFQSIDEKDEQNATGLYRFMDGIYKLSSMAAERFKDEQDIDGFRKEIMALHSETERLRREKEELVADMREMTNHMIRFITSSDVEQIRTLPYFVNMCKQDLYKLGLYSGPTEGQLKVMIDRSGQVVSVVK</sequence>
<protein>
    <submittedName>
        <fullName evidence="1">DNA-binding domain-containing protein</fullName>
    </submittedName>
</protein>
<name>A0ACC6A6T9_9BACI</name>
<evidence type="ECO:0000313" key="1">
    <source>
        <dbReference type="EMBL" id="MCM3736615.1"/>
    </source>
</evidence>
<evidence type="ECO:0000313" key="2">
    <source>
        <dbReference type="Proteomes" id="UP001202289"/>
    </source>
</evidence>
<organism evidence="1 2">
    <name type="scientific">Bacillus cytotoxicus</name>
    <dbReference type="NCBI Taxonomy" id="580165"/>
    <lineage>
        <taxon>Bacteria</taxon>
        <taxon>Bacillati</taxon>
        <taxon>Bacillota</taxon>
        <taxon>Bacilli</taxon>
        <taxon>Bacillales</taxon>
        <taxon>Bacillaceae</taxon>
        <taxon>Bacillus</taxon>
        <taxon>Bacillus cereus group</taxon>
    </lineage>
</organism>
<comment type="caution">
    <text evidence="1">The sequence shown here is derived from an EMBL/GenBank/DDBJ whole genome shotgun (WGS) entry which is preliminary data.</text>
</comment>
<keyword evidence="1" id="KW-0238">DNA-binding</keyword>
<proteinExistence type="predicted"/>
<dbReference type="EMBL" id="JAMBOP010000013">
    <property type="protein sequence ID" value="MCM3736615.1"/>
    <property type="molecule type" value="Genomic_DNA"/>
</dbReference>